<organism evidence="3 4">
    <name type="scientific">Acanthamoeba castellanii (strain ATCC 30010 / Neff)</name>
    <dbReference type="NCBI Taxonomy" id="1257118"/>
    <lineage>
        <taxon>Eukaryota</taxon>
        <taxon>Amoebozoa</taxon>
        <taxon>Discosea</taxon>
        <taxon>Longamoebia</taxon>
        <taxon>Centramoebida</taxon>
        <taxon>Acanthamoebidae</taxon>
        <taxon>Acanthamoeba</taxon>
    </lineage>
</organism>
<keyword evidence="4" id="KW-1185">Reference proteome</keyword>
<reference evidence="3 4" key="1">
    <citation type="journal article" date="2013" name="Genome Biol.">
        <title>Genome of Acanthamoeba castellanii highlights extensive lateral gene transfer and early evolution of tyrosine kinase signaling.</title>
        <authorList>
            <person name="Clarke M."/>
            <person name="Lohan A.J."/>
            <person name="Liu B."/>
            <person name="Lagkouvardos I."/>
            <person name="Roy S."/>
            <person name="Zafar N."/>
            <person name="Bertelli C."/>
            <person name="Schilde C."/>
            <person name="Kianianmomeni A."/>
            <person name="Burglin T.R."/>
            <person name="Frech C."/>
            <person name="Turcotte B."/>
            <person name="Kopec K.O."/>
            <person name="Synnott J.M."/>
            <person name="Choo C."/>
            <person name="Paponov I."/>
            <person name="Finkler A."/>
            <person name="Soon Heng Tan C."/>
            <person name="Hutchins A.P."/>
            <person name="Weinmeier T."/>
            <person name="Rattei T."/>
            <person name="Chu J.S."/>
            <person name="Gimenez G."/>
            <person name="Irimia M."/>
            <person name="Rigden D.J."/>
            <person name="Fitzpatrick D.A."/>
            <person name="Lorenzo-Morales J."/>
            <person name="Bateman A."/>
            <person name="Chiu C.H."/>
            <person name="Tang P."/>
            <person name="Hegemann P."/>
            <person name="Fromm H."/>
            <person name="Raoult D."/>
            <person name="Greub G."/>
            <person name="Miranda-Saavedra D."/>
            <person name="Chen N."/>
            <person name="Nash P."/>
            <person name="Ginger M.L."/>
            <person name="Horn M."/>
            <person name="Schaap P."/>
            <person name="Caler L."/>
            <person name="Loftus B."/>
        </authorList>
    </citation>
    <scope>NUCLEOTIDE SEQUENCE [LARGE SCALE GENOMIC DNA]</scope>
    <source>
        <strain evidence="3 4">Neff</strain>
    </source>
</reference>
<feature type="binding site" evidence="1">
    <location>
        <position position="336"/>
    </location>
    <ligand>
        <name>Mg(2+)</name>
        <dbReference type="ChEBI" id="CHEBI:18420"/>
        <label>1</label>
    </ligand>
</feature>
<dbReference type="STRING" id="1257118.L8H0Y6"/>
<dbReference type="VEuPathDB" id="AmoebaDB:ACA1_335970"/>
<feature type="binding site" evidence="1">
    <location>
        <position position="339"/>
    </location>
    <ligand>
        <name>Mg(2+)</name>
        <dbReference type="ChEBI" id="CHEBI:18420"/>
        <label>1</label>
    </ligand>
</feature>
<evidence type="ECO:0000313" key="3">
    <source>
        <dbReference type="EMBL" id="ELR19134.1"/>
    </source>
</evidence>
<dbReference type="InterPro" id="IPR005502">
    <property type="entry name" value="Ribosyl_crysJ1"/>
</dbReference>
<dbReference type="InterPro" id="IPR050792">
    <property type="entry name" value="ADP-ribosylglycohydrolase"/>
</dbReference>
<dbReference type="InterPro" id="IPR036705">
    <property type="entry name" value="Ribosyl_crysJ1_sf"/>
</dbReference>
<proteinExistence type="predicted"/>
<evidence type="ECO:0000256" key="1">
    <source>
        <dbReference type="PIRSR" id="PIRSR605502-1"/>
    </source>
</evidence>
<feature type="binding site" evidence="1">
    <location>
        <position position="111"/>
    </location>
    <ligand>
        <name>Mg(2+)</name>
        <dbReference type="ChEBI" id="CHEBI:18420"/>
        <label>1</label>
    </ligand>
</feature>
<dbReference type="PANTHER" id="PTHR16222">
    <property type="entry name" value="ADP-RIBOSYLGLYCOHYDROLASE"/>
    <property type="match status" value="1"/>
</dbReference>
<feature type="binding site" evidence="1">
    <location>
        <position position="338"/>
    </location>
    <ligand>
        <name>Mg(2+)</name>
        <dbReference type="ChEBI" id="CHEBI:18420"/>
        <label>1</label>
    </ligand>
</feature>
<comment type="cofactor">
    <cofactor evidence="1">
        <name>Mg(2+)</name>
        <dbReference type="ChEBI" id="CHEBI:18420"/>
    </cofactor>
    <text evidence="1">Binds 2 magnesium ions per subunit.</text>
</comment>
<dbReference type="GeneID" id="14919939"/>
<sequence>MEGEQARQEHGQGCQGEEVATGSTVNVNDAPVVEDDKWWFAELDKSVLNDKLIDKILGCIYGNCLGDAVGLATEFLNKKQIEGLYGDAAVPFPDYKLNAHNRRWKRGDWTDDSDQMILIMETILELNGSVDEHRYAAKLKRWINNGFPELGDFAGMGLGATTAQVVFNEIFLRDPHTAAEAAWIKLNRNAAPNGAVMRTSILGVLNYDNLDQVIANTIRIAKVTHFDTRCLASCVAATTAIAMMLQGHDVESEEGLQQLIDQAIAHGLKHLEAEHVDEFKRHIKRDASMQSLLSLELDEGSKIGYTFKCVGSGFWALCASNDFKHMINLLVREGGDADTNGAVCGALWGARYGYSALPKDWLAVMPNKAWLDRKVVRFLNLLGLTHVEQAVVEKSYEERAEEADTDDDDATQPDDKEPHWV</sequence>
<dbReference type="RefSeq" id="XP_004341205.1">
    <property type="nucleotide sequence ID" value="XM_004341157.1"/>
</dbReference>
<dbReference type="KEGG" id="acan:ACA1_335970"/>
<dbReference type="OrthoDB" id="2021138at2759"/>
<dbReference type="GO" id="GO:0046872">
    <property type="term" value="F:metal ion binding"/>
    <property type="evidence" value="ECO:0007669"/>
    <property type="project" value="UniProtKB-KW"/>
</dbReference>
<feature type="compositionally biased region" description="Acidic residues" evidence="2">
    <location>
        <begin position="399"/>
        <end position="412"/>
    </location>
</feature>
<feature type="binding site" evidence="1">
    <location>
        <position position="110"/>
    </location>
    <ligand>
        <name>Mg(2+)</name>
        <dbReference type="ChEBI" id="CHEBI:18420"/>
        <label>1</label>
    </ligand>
</feature>
<dbReference type="AlphaFoldDB" id="L8H0Y6"/>
<dbReference type="Pfam" id="PF03747">
    <property type="entry name" value="ADP_ribosyl_GH"/>
    <property type="match status" value="1"/>
</dbReference>
<feature type="compositionally biased region" description="Basic and acidic residues" evidence="2">
    <location>
        <begin position="1"/>
        <end position="10"/>
    </location>
</feature>
<dbReference type="Gene3D" id="1.10.4080.10">
    <property type="entry name" value="ADP-ribosylation/Crystallin J1"/>
    <property type="match status" value="1"/>
</dbReference>
<keyword evidence="1" id="KW-0460">Magnesium</keyword>
<feature type="region of interest" description="Disordered" evidence="2">
    <location>
        <begin position="395"/>
        <end position="421"/>
    </location>
</feature>
<accession>L8H0Y6</accession>
<dbReference type="OMA" id="SHWRDGM"/>
<protein>
    <submittedName>
        <fullName evidence="3">ADPribosylglycohydrolase superfamily protein</fullName>
    </submittedName>
</protein>
<keyword evidence="1" id="KW-0479">Metal-binding</keyword>
<dbReference type="SUPFAM" id="SSF101478">
    <property type="entry name" value="ADP-ribosylglycohydrolase"/>
    <property type="match status" value="1"/>
</dbReference>
<evidence type="ECO:0000313" key="4">
    <source>
        <dbReference type="Proteomes" id="UP000011083"/>
    </source>
</evidence>
<dbReference type="GO" id="GO:0016787">
    <property type="term" value="F:hydrolase activity"/>
    <property type="evidence" value="ECO:0007669"/>
    <property type="project" value="UniProtKB-KW"/>
</dbReference>
<evidence type="ECO:0000256" key="2">
    <source>
        <dbReference type="SAM" id="MobiDB-lite"/>
    </source>
</evidence>
<feature type="region of interest" description="Disordered" evidence="2">
    <location>
        <begin position="1"/>
        <end position="21"/>
    </location>
</feature>
<dbReference type="PANTHER" id="PTHR16222:SF28">
    <property type="entry name" value="ADP-RIBOSYLGLYCOHYDROLASE"/>
    <property type="match status" value="1"/>
</dbReference>
<gene>
    <name evidence="3" type="ORF">ACA1_335970</name>
</gene>
<dbReference type="Proteomes" id="UP000011083">
    <property type="component" value="Unassembled WGS sequence"/>
</dbReference>
<dbReference type="EMBL" id="KB007936">
    <property type="protein sequence ID" value="ELR19134.1"/>
    <property type="molecule type" value="Genomic_DNA"/>
</dbReference>
<keyword evidence="3" id="KW-0378">Hydrolase</keyword>
<feature type="binding site" evidence="1">
    <location>
        <position position="112"/>
    </location>
    <ligand>
        <name>Mg(2+)</name>
        <dbReference type="ChEBI" id="CHEBI:18420"/>
        <label>1</label>
    </ligand>
</feature>
<name>L8H0Y6_ACACF</name>